<comment type="caution">
    <text evidence="1">The sequence shown here is derived from an EMBL/GenBank/DDBJ whole genome shotgun (WGS) entry which is preliminary data.</text>
</comment>
<accession>A0ACC3YV00</accession>
<evidence type="ECO:0000313" key="1">
    <source>
        <dbReference type="EMBL" id="KAL0935778.1"/>
    </source>
</evidence>
<name>A0ACC3YV00_COLTU</name>
<sequence length="303" mass="33311">MSKSSMRRALPGFKALAPSIYYQEASQPSSSASSTSSMDSTSAESPGLILLTSWTGADPRHIAKYTKRYNEVYPDTPIMIITTVIHDLIIRSTKEKIAALKPAIEFLRRHNTAQSKQPAILLHAFSEGGSNKAVCLAQAYLSATGCRLPIGAYVFDSTPGKPRFKSNVAAFKRSLPANKAVRAIGLPAGTVVLGIVYGTITVFMGAENNVISKTRKALNDETLWDVKDAPRTYVFSEADDLIAWEDVNDHARESDELLGLQSMVVRFKGSGHCNHAREDEEKYWTAILDTWEAREARKTQKVA</sequence>
<reference evidence="1 2" key="1">
    <citation type="journal article" date="2020" name="Phytopathology">
        <title>Genome Sequence Resources of Colletotrichum truncatum, C. plurivorum, C. musicola, and C. sojae: Four Species Pathogenic to Soybean (Glycine max).</title>
        <authorList>
            <person name="Rogerio F."/>
            <person name="Boufleur T.R."/>
            <person name="Ciampi-Guillardi M."/>
            <person name="Sukno S.A."/>
            <person name="Thon M.R."/>
            <person name="Massola Junior N.S."/>
            <person name="Baroncelli R."/>
        </authorList>
    </citation>
    <scope>NUCLEOTIDE SEQUENCE [LARGE SCALE GENOMIC DNA]</scope>
    <source>
        <strain evidence="1 2">CMES1059</strain>
    </source>
</reference>
<dbReference type="EMBL" id="VUJX02000006">
    <property type="protein sequence ID" value="KAL0935778.1"/>
    <property type="molecule type" value="Genomic_DNA"/>
</dbReference>
<keyword evidence="2" id="KW-1185">Reference proteome</keyword>
<evidence type="ECO:0000313" key="2">
    <source>
        <dbReference type="Proteomes" id="UP000805649"/>
    </source>
</evidence>
<proteinExistence type="predicted"/>
<organism evidence="1 2">
    <name type="scientific">Colletotrichum truncatum</name>
    <name type="common">Anthracnose fungus</name>
    <name type="synonym">Colletotrichum capsici</name>
    <dbReference type="NCBI Taxonomy" id="5467"/>
    <lineage>
        <taxon>Eukaryota</taxon>
        <taxon>Fungi</taxon>
        <taxon>Dikarya</taxon>
        <taxon>Ascomycota</taxon>
        <taxon>Pezizomycotina</taxon>
        <taxon>Sordariomycetes</taxon>
        <taxon>Hypocreomycetidae</taxon>
        <taxon>Glomerellales</taxon>
        <taxon>Glomerellaceae</taxon>
        <taxon>Colletotrichum</taxon>
        <taxon>Colletotrichum truncatum species complex</taxon>
    </lineage>
</organism>
<protein>
    <submittedName>
        <fullName evidence="1">Indole-diterpene biosynthesis protein</fullName>
    </submittedName>
</protein>
<gene>
    <name evidence="1" type="ORF">CTRU02_210369</name>
</gene>
<dbReference type="Proteomes" id="UP000805649">
    <property type="component" value="Unassembled WGS sequence"/>
</dbReference>